<keyword evidence="9 11" id="KW-0460">Magnesium</keyword>
<dbReference type="HAMAP" id="MF_01497">
    <property type="entry name" value="SrkA_kinase"/>
    <property type="match status" value="1"/>
</dbReference>
<dbReference type="PANTHER" id="PTHR39573:SF1">
    <property type="entry name" value="STRESS RESPONSE KINASE A"/>
    <property type="match status" value="1"/>
</dbReference>
<accession>A0ABZ0CVX6</accession>
<keyword evidence="5 11" id="KW-0479">Metal-binding</keyword>
<proteinExistence type="inferred from homology"/>
<comment type="catalytic activity">
    <reaction evidence="11">
        <text>L-threonyl-[protein] + ATP = O-phospho-L-threonyl-[protein] + ADP + H(+)</text>
        <dbReference type="Rhea" id="RHEA:46608"/>
        <dbReference type="Rhea" id="RHEA-COMP:11060"/>
        <dbReference type="Rhea" id="RHEA-COMP:11605"/>
        <dbReference type="ChEBI" id="CHEBI:15378"/>
        <dbReference type="ChEBI" id="CHEBI:30013"/>
        <dbReference type="ChEBI" id="CHEBI:30616"/>
        <dbReference type="ChEBI" id="CHEBI:61977"/>
        <dbReference type="ChEBI" id="CHEBI:456216"/>
        <dbReference type="EC" id="2.7.11.1"/>
    </reaction>
</comment>
<keyword evidence="10 11" id="KW-0346">Stress response</keyword>
<evidence type="ECO:0000256" key="7">
    <source>
        <dbReference type="ARBA" id="ARBA00022777"/>
    </source>
</evidence>
<evidence type="ECO:0000256" key="8">
    <source>
        <dbReference type="ARBA" id="ARBA00022840"/>
    </source>
</evidence>
<evidence type="ECO:0000256" key="4">
    <source>
        <dbReference type="ARBA" id="ARBA00022679"/>
    </source>
</evidence>
<keyword evidence="3 11" id="KW-0597">Phosphoprotein</keyword>
<comment type="subunit">
    <text evidence="11">Monomer.</text>
</comment>
<feature type="active site" evidence="11">
    <location>
        <position position="229"/>
    </location>
</feature>
<keyword evidence="2 11" id="KW-0723">Serine/threonine-protein kinase</keyword>
<dbReference type="PANTHER" id="PTHR39573">
    <property type="entry name" value="STRESS RESPONSE KINASE A"/>
    <property type="match status" value="1"/>
</dbReference>
<keyword evidence="6 11" id="KW-0547">Nucleotide-binding</keyword>
<evidence type="ECO:0000256" key="3">
    <source>
        <dbReference type="ARBA" id="ARBA00022553"/>
    </source>
</evidence>
<comment type="catalytic activity">
    <reaction evidence="11">
        <text>L-seryl-[protein] + ATP = O-phospho-L-seryl-[protein] + ADP + H(+)</text>
        <dbReference type="Rhea" id="RHEA:17989"/>
        <dbReference type="Rhea" id="RHEA-COMP:9863"/>
        <dbReference type="Rhea" id="RHEA-COMP:11604"/>
        <dbReference type="ChEBI" id="CHEBI:15378"/>
        <dbReference type="ChEBI" id="CHEBI:29999"/>
        <dbReference type="ChEBI" id="CHEBI:30616"/>
        <dbReference type="ChEBI" id="CHEBI:83421"/>
        <dbReference type="ChEBI" id="CHEBI:456216"/>
        <dbReference type="EC" id="2.7.11.1"/>
    </reaction>
</comment>
<comment type="cofactor">
    <cofactor evidence="11">
        <name>Mg(2+)</name>
        <dbReference type="ChEBI" id="CHEBI:18420"/>
    </cofactor>
</comment>
<dbReference type="InterPro" id="IPR011009">
    <property type="entry name" value="Kinase-like_dom_sf"/>
</dbReference>
<keyword evidence="4 11" id="KW-0808">Transferase</keyword>
<feature type="binding site" evidence="11">
    <location>
        <position position="217"/>
    </location>
    <ligand>
        <name>Mg(2+)</name>
        <dbReference type="ChEBI" id="CHEBI:18420"/>
    </ligand>
</feature>
<evidence type="ECO:0000256" key="5">
    <source>
        <dbReference type="ARBA" id="ARBA00022723"/>
    </source>
</evidence>
<evidence type="ECO:0000313" key="14">
    <source>
        <dbReference type="Proteomes" id="UP001303946"/>
    </source>
</evidence>
<gene>
    <name evidence="11" type="primary">srkA</name>
    <name evidence="13" type="ORF">RXV79_03470</name>
</gene>
<sequence length="339" mass="38355">MPSPSTPASDTPYAGLTPDAVLDALDSVGLRGDGRLIQLNSYENRVFQVFLEDGSVVVAKFYRPGRWSDAQILEEHEFAAELAEAEIPVVAPRRLGSTTLPSFAIEGQPYRFSITPRQSGRAPELEDTATLEWIGRFIGRIHTVGIRKPFIHRLTLDAHSHGTTPRDWLLASGLIAVETQTAWKQVVDQVLDEVQRSYDAAGAYHPIRLHGDCHVGNVLWTDAGPHFVDLDDALMGPPVQDLWMLLSGERQQRQQQLTALLTGYEDFMEFDWRQLRLIEALRALRMIHYSAWLARRWADPAFPVAFPWFGDRNYWSEQIIRLRDQLDAMREPPLGGSAF</sequence>
<dbReference type="EMBL" id="CP136336">
    <property type="protein sequence ID" value="WOB09122.1"/>
    <property type="molecule type" value="Genomic_DNA"/>
</dbReference>
<dbReference type="InterPro" id="IPR032882">
    <property type="entry name" value="SrkA/RdoA"/>
</dbReference>
<dbReference type="InterPro" id="IPR002575">
    <property type="entry name" value="Aminoglycoside_PTrfase"/>
</dbReference>
<evidence type="ECO:0000256" key="2">
    <source>
        <dbReference type="ARBA" id="ARBA00022527"/>
    </source>
</evidence>
<reference evidence="13 14" key="1">
    <citation type="submission" date="2023-10" db="EMBL/GenBank/DDBJ databases">
        <title>Bacteria for the degradation of biodegradable plastic PBAT(Polybutylene adipate terephthalate).</title>
        <authorList>
            <person name="Weon H.-Y."/>
            <person name="Yeon J."/>
        </authorList>
    </citation>
    <scope>NUCLEOTIDE SEQUENCE [LARGE SCALE GENOMIC DNA]</scope>
    <source>
        <strain evidence="13 14">SBD 7-3</strain>
    </source>
</reference>
<name>A0ABZ0CVX6_9BURK</name>
<protein>
    <recommendedName>
        <fullName evidence="11">Stress response kinase A</fullName>
        <ecNumber evidence="11">2.7.11.1</ecNumber>
    </recommendedName>
    <alternativeName>
        <fullName evidence="11">Serine/threonine-protein kinase SrkA</fullName>
    </alternativeName>
</protein>
<comment type="function">
    <text evidence="11">A protein kinase that phosphorylates Ser and Thr residues. Probably acts to suppress the effects of stress linked to accumulation of reactive oxygen species. Probably involved in the extracytoplasmic stress response.</text>
</comment>
<keyword evidence="1 11" id="KW-0963">Cytoplasm</keyword>
<keyword evidence="14" id="KW-1185">Reference proteome</keyword>
<evidence type="ECO:0000313" key="13">
    <source>
        <dbReference type="EMBL" id="WOB09122.1"/>
    </source>
</evidence>
<dbReference type="NCBIfam" id="NF008738">
    <property type="entry name" value="PRK11768.1"/>
    <property type="match status" value="1"/>
</dbReference>
<dbReference type="EC" id="2.7.11.1" evidence="11"/>
<organism evidence="13 14">
    <name type="scientific">Piscinibacter gummiphilus</name>
    <dbReference type="NCBI Taxonomy" id="946333"/>
    <lineage>
        <taxon>Bacteria</taxon>
        <taxon>Pseudomonadati</taxon>
        <taxon>Pseudomonadota</taxon>
        <taxon>Betaproteobacteria</taxon>
        <taxon>Burkholderiales</taxon>
        <taxon>Sphaerotilaceae</taxon>
        <taxon>Piscinibacter</taxon>
    </lineage>
</organism>
<dbReference type="SUPFAM" id="SSF56112">
    <property type="entry name" value="Protein kinase-like (PK-like)"/>
    <property type="match status" value="1"/>
</dbReference>
<evidence type="ECO:0000256" key="9">
    <source>
        <dbReference type="ARBA" id="ARBA00022842"/>
    </source>
</evidence>
<evidence type="ECO:0000259" key="12">
    <source>
        <dbReference type="Pfam" id="PF01636"/>
    </source>
</evidence>
<dbReference type="Gene3D" id="1.20.1270.170">
    <property type="match status" value="1"/>
</dbReference>
<dbReference type="Gene3D" id="1.10.510.10">
    <property type="entry name" value="Transferase(Phosphotransferase) domain 1"/>
    <property type="match status" value="1"/>
</dbReference>
<feature type="active site" description="Proton acceptor" evidence="11">
    <location>
        <position position="212"/>
    </location>
</feature>
<comment type="subcellular location">
    <subcellularLocation>
        <location evidence="11">Cytoplasm</location>
    </subcellularLocation>
</comment>
<dbReference type="Gene3D" id="3.30.200.70">
    <property type="match status" value="1"/>
</dbReference>
<feature type="binding site" evidence="11">
    <location>
        <position position="229"/>
    </location>
    <ligand>
        <name>Mg(2+)</name>
        <dbReference type="ChEBI" id="CHEBI:18420"/>
    </ligand>
</feature>
<feature type="site" description="ATP" evidence="11">
    <location>
        <position position="41"/>
    </location>
</feature>
<dbReference type="Proteomes" id="UP001303946">
    <property type="component" value="Chromosome"/>
</dbReference>
<feature type="domain" description="Aminoglycoside phosphotransferase" evidence="12">
    <location>
        <begin position="39"/>
        <end position="277"/>
    </location>
</feature>
<evidence type="ECO:0000256" key="11">
    <source>
        <dbReference type="HAMAP-Rule" id="MF_01497"/>
    </source>
</evidence>
<keyword evidence="7 11" id="KW-0418">Kinase</keyword>
<keyword evidence="8 11" id="KW-0067">ATP-binding</keyword>
<evidence type="ECO:0000256" key="10">
    <source>
        <dbReference type="ARBA" id="ARBA00023016"/>
    </source>
</evidence>
<comment type="similarity">
    <text evidence="11">Belongs to the SrkA/RdoA protein kinase family.</text>
</comment>
<dbReference type="RefSeq" id="WP_316702082.1">
    <property type="nucleotide sequence ID" value="NZ_CP136336.1"/>
</dbReference>
<dbReference type="Pfam" id="PF01636">
    <property type="entry name" value="APH"/>
    <property type="match status" value="1"/>
</dbReference>
<evidence type="ECO:0000256" key="1">
    <source>
        <dbReference type="ARBA" id="ARBA00022490"/>
    </source>
</evidence>
<dbReference type="GO" id="GO:0004674">
    <property type="term" value="F:protein serine/threonine kinase activity"/>
    <property type="evidence" value="ECO:0007669"/>
    <property type="project" value="UniProtKB-KW"/>
</dbReference>
<evidence type="ECO:0000256" key="6">
    <source>
        <dbReference type="ARBA" id="ARBA00022741"/>
    </source>
</evidence>